<protein>
    <submittedName>
        <fullName evidence="1">DUF6461 domain-containing protein</fullName>
    </submittedName>
</protein>
<proteinExistence type="predicted"/>
<dbReference type="Pfam" id="PF20062">
    <property type="entry name" value="DUF6461"/>
    <property type="match status" value="1"/>
</dbReference>
<reference evidence="1 2" key="1">
    <citation type="submission" date="2023-11" db="EMBL/GenBank/DDBJ databases">
        <title>Novel species in genus Nocardioides.</title>
        <authorList>
            <person name="Zhou H."/>
        </authorList>
    </citation>
    <scope>NUCLEOTIDE SEQUENCE [LARGE SCALE GENOMIC DNA]</scope>
    <source>
        <strain evidence="1 2">S-58</strain>
    </source>
</reference>
<evidence type="ECO:0000313" key="2">
    <source>
        <dbReference type="Proteomes" id="UP001291999"/>
    </source>
</evidence>
<dbReference type="RefSeq" id="WP_322425363.1">
    <property type="nucleotide sequence ID" value="NZ_JAXQPW010000007.1"/>
</dbReference>
<organism evidence="1 2">
    <name type="scientific">Nocardioides renjunii</name>
    <dbReference type="NCBI Taxonomy" id="3095075"/>
    <lineage>
        <taxon>Bacteria</taxon>
        <taxon>Bacillati</taxon>
        <taxon>Actinomycetota</taxon>
        <taxon>Actinomycetes</taxon>
        <taxon>Propionibacteriales</taxon>
        <taxon>Nocardioidaceae</taxon>
        <taxon>Nocardioides</taxon>
    </lineage>
</organism>
<evidence type="ECO:0000313" key="1">
    <source>
        <dbReference type="EMBL" id="MDZ5663623.1"/>
    </source>
</evidence>
<sequence length="205" mass="21887">MGDTAGLVEHYKGLVIGDETTLVVRGASVREVVDALGGVPLADVPEDELDGEEPVWAAYRLTAIEGGVLACEDTGYADPPNSVLVALSEGGRAAAVARDNIQAHCRFGCARDGELLFDDDEYRFLEDRSSVPEEIRALFDLAWVDLGQDESEAQEDDTNAVGLAMAEVITGIRLTPADAARLEGDDATVVAVRQLQYADEEHPAT</sequence>
<keyword evidence="2" id="KW-1185">Reference proteome</keyword>
<dbReference type="Proteomes" id="UP001291999">
    <property type="component" value="Unassembled WGS sequence"/>
</dbReference>
<name>A0ABU5KFL3_9ACTN</name>
<accession>A0ABU5KFL3</accession>
<gene>
    <name evidence="1" type="ORF">SFC79_17745</name>
</gene>
<dbReference type="InterPro" id="IPR045592">
    <property type="entry name" value="DUF6461"/>
</dbReference>
<comment type="caution">
    <text evidence="1">The sequence shown here is derived from an EMBL/GenBank/DDBJ whole genome shotgun (WGS) entry which is preliminary data.</text>
</comment>
<dbReference type="EMBL" id="JAXQPW010000007">
    <property type="protein sequence ID" value="MDZ5663623.1"/>
    <property type="molecule type" value="Genomic_DNA"/>
</dbReference>